<keyword evidence="7" id="KW-0106">Calcium</keyword>
<dbReference type="GO" id="GO:0005509">
    <property type="term" value="F:calcium ion binding"/>
    <property type="evidence" value="ECO:0007669"/>
    <property type="project" value="InterPro"/>
</dbReference>
<evidence type="ECO:0000313" key="17">
    <source>
        <dbReference type="EMBL" id="CAF2043096.1"/>
    </source>
</evidence>
<dbReference type="SUPFAM" id="SSF47473">
    <property type="entry name" value="EF-hand"/>
    <property type="match status" value="2"/>
</dbReference>
<dbReference type="Proteomes" id="UP000663834">
    <property type="component" value="Unassembled WGS sequence"/>
</dbReference>
<dbReference type="InterPro" id="IPR018108">
    <property type="entry name" value="MCP_transmembrane"/>
</dbReference>
<dbReference type="Proteomes" id="UP000663824">
    <property type="component" value="Unassembled WGS sequence"/>
</dbReference>
<dbReference type="PROSITE" id="PS50222">
    <property type="entry name" value="EF_HAND_2"/>
    <property type="match status" value="2"/>
</dbReference>
<dbReference type="EMBL" id="CAJNRF010002810">
    <property type="protein sequence ID" value="CAF2043096.1"/>
    <property type="molecule type" value="Genomic_DNA"/>
</dbReference>
<feature type="repeat" description="Solcar" evidence="12">
    <location>
        <begin position="347"/>
        <end position="438"/>
    </location>
</feature>
<organism evidence="20 21">
    <name type="scientific">Rotaria magnacalcarata</name>
    <dbReference type="NCBI Taxonomy" id="392030"/>
    <lineage>
        <taxon>Eukaryota</taxon>
        <taxon>Metazoa</taxon>
        <taxon>Spiralia</taxon>
        <taxon>Gnathifera</taxon>
        <taxon>Rotifera</taxon>
        <taxon>Eurotatoria</taxon>
        <taxon>Bdelloidea</taxon>
        <taxon>Philodinida</taxon>
        <taxon>Philodinidae</taxon>
        <taxon>Rotaria</taxon>
    </lineage>
</organism>
<dbReference type="SUPFAM" id="SSF103506">
    <property type="entry name" value="Mitochondrial carrier"/>
    <property type="match status" value="1"/>
</dbReference>
<protein>
    <recommendedName>
        <fullName evidence="13">EF-hand domain-containing protein</fullName>
    </recommendedName>
</protein>
<dbReference type="EMBL" id="CAJOBG010000046">
    <property type="protein sequence ID" value="CAF3745038.1"/>
    <property type="molecule type" value="Genomic_DNA"/>
</dbReference>
<reference evidence="20" key="1">
    <citation type="submission" date="2021-02" db="EMBL/GenBank/DDBJ databases">
        <authorList>
            <person name="Nowell W R."/>
        </authorList>
    </citation>
    <scope>NUCLEOTIDE SEQUENCE</scope>
</reference>
<dbReference type="EMBL" id="CAJOBF010000406">
    <property type="protein sequence ID" value="CAF3812605.1"/>
    <property type="molecule type" value="Genomic_DNA"/>
</dbReference>
<keyword evidence="10 12" id="KW-0472">Membrane</keyword>
<keyword evidence="9" id="KW-0496">Mitochondrion</keyword>
<dbReference type="InterPro" id="IPR002048">
    <property type="entry name" value="EF_hand_dom"/>
</dbReference>
<keyword evidence="4 12" id="KW-0812">Transmembrane</keyword>
<dbReference type="EMBL" id="CAJNRE010004287">
    <property type="protein sequence ID" value="CAF2033734.1"/>
    <property type="molecule type" value="Genomic_DNA"/>
</dbReference>
<dbReference type="EMBL" id="CAJNOV010017446">
    <property type="protein sequence ID" value="CAF1607649.1"/>
    <property type="molecule type" value="Genomic_DNA"/>
</dbReference>
<evidence type="ECO:0000256" key="8">
    <source>
        <dbReference type="ARBA" id="ARBA00022989"/>
    </source>
</evidence>
<dbReference type="GO" id="GO:0015183">
    <property type="term" value="F:L-aspartate transmembrane transporter activity"/>
    <property type="evidence" value="ECO:0007669"/>
    <property type="project" value="TreeGrafter"/>
</dbReference>
<keyword evidence="8" id="KW-1133">Transmembrane helix</keyword>
<dbReference type="Proteomes" id="UP000663842">
    <property type="component" value="Unassembled WGS sequence"/>
</dbReference>
<evidence type="ECO:0000256" key="4">
    <source>
        <dbReference type="ARBA" id="ARBA00022692"/>
    </source>
</evidence>
<evidence type="ECO:0000256" key="10">
    <source>
        <dbReference type="ARBA" id="ARBA00023136"/>
    </source>
</evidence>
<dbReference type="GO" id="GO:0043490">
    <property type="term" value="P:malate-aspartate shuttle"/>
    <property type="evidence" value="ECO:0007669"/>
    <property type="project" value="TreeGrafter"/>
</dbReference>
<evidence type="ECO:0000256" key="6">
    <source>
        <dbReference type="ARBA" id="ARBA00022792"/>
    </source>
</evidence>
<comment type="subunit">
    <text evidence="11">Homodimer (via N-terminus).</text>
</comment>
<evidence type="ECO:0000256" key="7">
    <source>
        <dbReference type="ARBA" id="ARBA00022837"/>
    </source>
</evidence>
<evidence type="ECO:0000256" key="2">
    <source>
        <dbReference type="ARBA" id="ARBA00006375"/>
    </source>
</evidence>
<dbReference type="Gene3D" id="1.10.238.10">
    <property type="entry name" value="EF-hand"/>
    <property type="match status" value="2"/>
</dbReference>
<dbReference type="PANTHER" id="PTHR45678:SF9">
    <property type="entry name" value="CALCIUM-BINDING MITOCHONDRIAL CARRIER PROTEIN ARALAR1"/>
    <property type="match status" value="1"/>
</dbReference>
<evidence type="ECO:0000256" key="12">
    <source>
        <dbReference type="PROSITE-ProRule" id="PRU00282"/>
    </source>
</evidence>
<evidence type="ECO:0000313" key="21">
    <source>
        <dbReference type="Proteomes" id="UP000663842"/>
    </source>
</evidence>
<dbReference type="AlphaFoldDB" id="A0A819C4E9"/>
<dbReference type="GO" id="GO:0005743">
    <property type="term" value="C:mitochondrial inner membrane"/>
    <property type="evidence" value="ECO:0007669"/>
    <property type="project" value="UniProtKB-SubCell"/>
</dbReference>
<dbReference type="EMBL" id="CAJNRG010005435">
    <property type="protein sequence ID" value="CAF2076535.1"/>
    <property type="molecule type" value="Genomic_DNA"/>
</dbReference>
<dbReference type="InterPro" id="IPR023395">
    <property type="entry name" value="MCP_dom_sf"/>
</dbReference>
<keyword evidence="22" id="KW-1185">Reference proteome</keyword>
<evidence type="ECO:0000313" key="19">
    <source>
        <dbReference type="EMBL" id="CAF3745038.1"/>
    </source>
</evidence>
<evidence type="ECO:0000313" key="16">
    <source>
        <dbReference type="EMBL" id="CAF2033734.1"/>
    </source>
</evidence>
<dbReference type="PROSITE" id="PS50920">
    <property type="entry name" value="SOLCAR"/>
    <property type="match status" value="3"/>
</dbReference>
<evidence type="ECO:0000313" key="18">
    <source>
        <dbReference type="EMBL" id="CAF2076535.1"/>
    </source>
</evidence>
<evidence type="ECO:0000256" key="1">
    <source>
        <dbReference type="ARBA" id="ARBA00004448"/>
    </source>
</evidence>
<evidence type="ECO:0000256" key="3">
    <source>
        <dbReference type="ARBA" id="ARBA00022448"/>
    </source>
</evidence>
<evidence type="ECO:0000313" key="15">
    <source>
        <dbReference type="EMBL" id="CAF1607649.1"/>
    </source>
</evidence>
<dbReference type="Proteomes" id="UP000663855">
    <property type="component" value="Unassembled WGS sequence"/>
</dbReference>
<evidence type="ECO:0000313" key="20">
    <source>
        <dbReference type="EMBL" id="CAF3812605.1"/>
    </source>
</evidence>
<comment type="caution">
    <text evidence="20">The sequence shown here is derived from an EMBL/GenBank/DDBJ whole genome shotgun (WGS) entry which is preliminary data.</text>
</comment>
<dbReference type="InterPro" id="IPR051028">
    <property type="entry name" value="Mito_Solute_Carrier"/>
</dbReference>
<feature type="domain" description="EF-hand" evidence="13">
    <location>
        <begin position="92"/>
        <end position="127"/>
    </location>
</feature>
<dbReference type="OrthoDB" id="2161at2759"/>
<dbReference type="SMART" id="SM00054">
    <property type="entry name" value="EFh"/>
    <property type="match status" value="2"/>
</dbReference>
<comment type="subcellular location">
    <subcellularLocation>
        <location evidence="1">Mitochondrion inner membrane</location>
        <topology evidence="1">Multi-pass membrane protein</topology>
    </subcellularLocation>
</comment>
<feature type="repeat" description="Solcar" evidence="12">
    <location>
        <begin position="538"/>
        <end position="626"/>
    </location>
</feature>
<feature type="repeat" description="Solcar" evidence="12">
    <location>
        <begin position="446"/>
        <end position="530"/>
    </location>
</feature>
<dbReference type="PRINTS" id="PR00926">
    <property type="entry name" value="MITOCARRIER"/>
</dbReference>
<accession>A0A819C4E9</accession>
<dbReference type="Proteomes" id="UP000663856">
    <property type="component" value="Unassembled WGS sequence"/>
</dbReference>
<keyword evidence="5" id="KW-0677">Repeat</keyword>
<gene>
    <name evidence="15" type="ORF">CJN711_LOCUS36086</name>
    <name evidence="14" type="ORF">KQP761_LOCUS6567</name>
    <name evidence="16" type="ORF">MBJ925_LOCUS10358</name>
    <name evidence="19" type="ORF">OVN521_LOCUS799</name>
    <name evidence="20" type="ORF">UXM345_LOCUS5469</name>
    <name evidence="17" type="ORF">WKI299_LOCUS8673</name>
    <name evidence="18" type="ORF">XDN619_LOCUS13703</name>
</gene>
<keyword evidence="6" id="KW-0999">Mitochondrion inner membrane</keyword>
<dbReference type="Proteomes" id="UP000663866">
    <property type="component" value="Unassembled WGS sequence"/>
</dbReference>
<feature type="domain" description="EF-hand" evidence="13">
    <location>
        <begin position="163"/>
        <end position="198"/>
    </location>
</feature>
<evidence type="ECO:0000259" key="13">
    <source>
        <dbReference type="PROSITE" id="PS50222"/>
    </source>
</evidence>
<comment type="similarity">
    <text evidence="2">Belongs to the mitochondrial carrier (TC 2.A.29) family.</text>
</comment>
<sequence>MTPNTKSPRQSRVTSSADRDELLNVFNRYAHHEHLGERYMTPHEFLQDYLGYLIGDNIDPTTLDILSSLVDLNKDQKITLTKFINFESLLLASDSLYRLAFQLFDRHGQGFIIFDDFQYIISATKNFKEFPFNFNSDFVTTHFGAKRQRQITYKEFTQILLDFIDEQTIQAFRKFDKDNVGCISFKNFEIILNELRQYQLAEFISKHLNDVVKLSCSSSSSPNQISYPYFTAFLQLLSNIESMRKIYLAVNHKKAHTYKSSMITKEEFLTEAQHFSYTTPLQIDILFAITHLLHKDHAGYEIHKDYIELSDFDLISANEHLLPYRLRSEIVDEYYKIEHQSIFMKVLESGYRFALGSIAGAVGATAVYPIDLVKTRMQNQRTTSVVGERLYRNSIDCFKKVIRHEGVFGLYRGLIPQLVGVAPEKAIKLTVNDFIRDRFTLADGTIPFWSEILAGGCAGASQVTFTNPLEIVKIRLQVAGEIQSVRRPAASEVVRELGLRGLYKGARACFLRDIPFSAIYFPAYAHTKKRFADEHGYNDPKSLFFSGLLAGIPAAGLCTPADVVKTRLQVQARKGQTKYNGLTDAFKKIYIEEGWTAFWKGAGARMLRSSPQFAFTLVTYELLQRSLNIDFQGRKLEGSKHVDQEQYSPKIRSSIILSTNSDHVGGFHLAQATFEGIETRFGLAFPKYKSSTSKDSTSLIPPLTSLLGVSTPQLINPK</sequence>
<dbReference type="Pfam" id="PF00153">
    <property type="entry name" value="Mito_carr"/>
    <property type="match status" value="3"/>
</dbReference>
<dbReference type="FunFam" id="1.50.40.10:FF:000004">
    <property type="entry name" value="Calcium-binding mitochondrial carrier protein Aralar1"/>
    <property type="match status" value="1"/>
</dbReference>
<dbReference type="InterPro" id="IPR002067">
    <property type="entry name" value="MCP"/>
</dbReference>
<dbReference type="PANTHER" id="PTHR45678">
    <property type="entry name" value="MITOCHONDRIAL 2-OXODICARBOXYLATE CARRIER 1-RELATED"/>
    <property type="match status" value="1"/>
</dbReference>
<dbReference type="GO" id="GO:0005313">
    <property type="term" value="F:L-glutamate transmembrane transporter activity"/>
    <property type="evidence" value="ECO:0007669"/>
    <property type="project" value="TreeGrafter"/>
</dbReference>
<keyword evidence="3" id="KW-0813">Transport</keyword>
<evidence type="ECO:0000256" key="5">
    <source>
        <dbReference type="ARBA" id="ARBA00022737"/>
    </source>
</evidence>
<dbReference type="Proteomes" id="UP000663887">
    <property type="component" value="Unassembled WGS sequence"/>
</dbReference>
<dbReference type="Gene3D" id="1.50.40.10">
    <property type="entry name" value="Mitochondrial carrier domain"/>
    <property type="match status" value="1"/>
</dbReference>
<evidence type="ECO:0000256" key="11">
    <source>
        <dbReference type="ARBA" id="ARBA00038674"/>
    </source>
</evidence>
<evidence type="ECO:0000256" key="9">
    <source>
        <dbReference type="ARBA" id="ARBA00023128"/>
    </source>
</evidence>
<evidence type="ECO:0000313" key="14">
    <source>
        <dbReference type="EMBL" id="CAF1337496.1"/>
    </source>
</evidence>
<dbReference type="InterPro" id="IPR011992">
    <property type="entry name" value="EF-hand-dom_pair"/>
</dbReference>
<proteinExistence type="inferred from homology"/>
<name>A0A819C4E9_9BILA</name>
<dbReference type="EMBL" id="CAJNOW010001977">
    <property type="protein sequence ID" value="CAF1337496.1"/>
    <property type="molecule type" value="Genomic_DNA"/>
</dbReference>
<evidence type="ECO:0000313" key="22">
    <source>
        <dbReference type="Proteomes" id="UP000663866"/>
    </source>
</evidence>